<organism evidence="2 3">
    <name type="scientific">Lactuca sativa</name>
    <name type="common">Garden lettuce</name>
    <dbReference type="NCBI Taxonomy" id="4236"/>
    <lineage>
        <taxon>Eukaryota</taxon>
        <taxon>Viridiplantae</taxon>
        <taxon>Streptophyta</taxon>
        <taxon>Embryophyta</taxon>
        <taxon>Tracheophyta</taxon>
        <taxon>Spermatophyta</taxon>
        <taxon>Magnoliopsida</taxon>
        <taxon>eudicotyledons</taxon>
        <taxon>Gunneridae</taxon>
        <taxon>Pentapetalae</taxon>
        <taxon>asterids</taxon>
        <taxon>campanulids</taxon>
        <taxon>Asterales</taxon>
        <taxon>Asteraceae</taxon>
        <taxon>Cichorioideae</taxon>
        <taxon>Cichorieae</taxon>
        <taxon>Lactucinae</taxon>
        <taxon>Lactuca</taxon>
    </lineage>
</organism>
<feature type="region of interest" description="Disordered" evidence="1">
    <location>
        <begin position="1"/>
        <end position="22"/>
    </location>
</feature>
<name>A0A9R1X2S7_LACSA</name>
<dbReference type="Proteomes" id="UP000235145">
    <property type="component" value="Unassembled WGS sequence"/>
</dbReference>
<evidence type="ECO:0000313" key="3">
    <source>
        <dbReference type="Proteomes" id="UP000235145"/>
    </source>
</evidence>
<dbReference type="EMBL" id="NBSK02000007">
    <property type="protein sequence ID" value="KAJ0196284.1"/>
    <property type="molecule type" value="Genomic_DNA"/>
</dbReference>
<proteinExistence type="predicted"/>
<evidence type="ECO:0000256" key="1">
    <source>
        <dbReference type="SAM" id="MobiDB-lite"/>
    </source>
</evidence>
<comment type="caution">
    <text evidence="2">The sequence shown here is derived from an EMBL/GenBank/DDBJ whole genome shotgun (WGS) entry which is preliminary data.</text>
</comment>
<sequence>MKMIDPKSMDDSNVSDQNNSDDDADIPYFSDVEAMLGCRKILQKIKIKVTRRATFLKERCSIEDDAELFDVACYAVILVLHVGTKLQHVIATLALESAANTGGFFAQRRLALFQVPLLVGIGEDDTALTKATESGDTDLVYLVLFHILQKDVAYLLWKESWELAKNPMATRGSPLHTPLTGLVHVHSFKLSSSECITHVSRIWNYEEATLVNNFSNHECLDKGISKLFLVNELDESLLLVA</sequence>
<keyword evidence="3" id="KW-1185">Reference proteome</keyword>
<evidence type="ECO:0000313" key="2">
    <source>
        <dbReference type="EMBL" id="KAJ0196284.1"/>
    </source>
</evidence>
<dbReference type="AlphaFoldDB" id="A0A9R1X2S7"/>
<feature type="compositionally biased region" description="Basic and acidic residues" evidence="1">
    <location>
        <begin position="1"/>
        <end position="10"/>
    </location>
</feature>
<protein>
    <submittedName>
        <fullName evidence="2">Uncharacterized protein</fullName>
    </submittedName>
</protein>
<reference evidence="2 3" key="1">
    <citation type="journal article" date="2017" name="Nat. Commun.">
        <title>Genome assembly with in vitro proximity ligation data and whole-genome triplication in lettuce.</title>
        <authorList>
            <person name="Reyes-Chin-Wo S."/>
            <person name="Wang Z."/>
            <person name="Yang X."/>
            <person name="Kozik A."/>
            <person name="Arikit S."/>
            <person name="Song C."/>
            <person name="Xia L."/>
            <person name="Froenicke L."/>
            <person name="Lavelle D.O."/>
            <person name="Truco M.J."/>
            <person name="Xia R."/>
            <person name="Zhu S."/>
            <person name="Xu C."/>
            <person name="Xu H."/>
            <person name="Xu X."/>
            <person name="Cox K."/>
            <person name="Korf I."/>
            <person name="Meyers B.C."/>
            <person name="Michelmore R.W."/>
        </authorList>
    </citation>
    <scope>NUCLEOTIDE SEQUENCE [LARGE SCALE GENOMIC DNA]</scope>
    <source>
        <strain evidence="3">cv. Salinas</strain>
        <tissue evidence="2">Seedlings</tissue>
    </source>
</reference>
<gene>
    <name evidence="2" type="ORF">LSAT_V11C700366760</name>
</gene>
<accession>A0A9R1X2S7</accession>